<dbReference type="RefSeq" id="WP_209351297.1">
    <property type="nucleotide sequence ID" value="NZ_JAGIYZ010000006.1"/>
</dbReference>
<dbReference type="PROSITE" id="PS50851">
    <property type="entry name" value="CHEW"/>
    <property type="match status" value="3"/>
</dbReference>
<dbReference type="SMART" id="SM00260">
    <property type="entry name" value="CheW"/>
    <property type="match status" value="3"/>
</dbReference>
<name>A0ABS4ARE5_9PROT</name>
<dbReference type="SUPFAM" id="SSF50341">
    <property type="entry name" value="CheW-like"/>
    <property type="match status" value="3"/>
</dbReference>
<dbReference type="InterPro" id="IPR036061">
    <property type="entry name" value="CheW-like_dom_sf"/>
</dbReference>
<keyword evidence="6" id="KW-1185">Reference proteome</keyword>
<gene>
    <name evidence="5" type="ORF">J5Y09_08400</name>
</gene>
<dbReference type="EMBL" id="JAGIYZ010000006">
    <property type="protein sequence ID" value="MBP0463928.1"/>
    <property type="molecule type" value="Genomic_DNA"/>
</dbReference>
<comment type="caution">
    <text evidence="5">The sequence shown here is derived from an EMBL/GenBank/DDBJ whole genome shotgun (WGS) entry which is preliminary data.</text>
</comment>
<dbReference type="InterPro" id="IPR002545">
    <property type="entry name" value="CheW-lke_dom"/>
</dbReference>
<feature type="domain" description="CheW-like" evidence="4">
    <location>
        <begin position="360"/>
        <end position="502"/>
    </location>
</feature>
<proteinExistence type="predicted"/>
<evidence type="ECO:0000256" key="1">
    <source>
        <dbReference type="ARBA" id="ARBA00004496"/>
    </source>
</evidence>
<dbReference type="Gene3D" id="2.30.30.40">
    <property type="entry name" value="SH3 Domains"/>
    <property type="match status" value="3"/>
</dbReference>
<feature type="domain" description="CheW-like" evidence="4">
    <location>
        <begin position="16"/>
        <end position="156"/>
    </location>
</feature>
<keyword evidence="3" id="KW-0963">Cytoplasm</keyword>
<dbReference type="Pfam" id="PF01584">
    <property type="entry name" value="CheW"/>
    <property type="match status" value="3"/>
</dbReference>
<sequence>MSATAEAPDAGAAAEGRQFVTFQVEREIFGVPLAEVQEIIRMPELVQVPLAPPSLEGIANLRGAVLPVSSLRRVFGCEGAAHDDATRVVVVRLGDRPAGFVVDRMASVVTAEAGEIEDATTIEATVRSDLLRGVVKREAGLIQLLDPARLLTLDGMSQRSGTAGGGTAGLDEAQDAAVPEDDVQLVSFAAAGEEYALPIEEVQEIVQLPGAVTRVPQARSHVVGVITLRERLLPLVSLRRIFGLPEGDLGESCRVLVVSPDGAAGASIGIVMDQVKEVLRVPRGLVEPVPPLLAGEEDGWLEGICRLEQGRRLVTILSARRMFHDASLRSAVAEVTGGEAADEGAMDDEGAAGRISAEDEEQVVVFRLAGEEYGVPIGAVQEIVRVPDALTHIPRTPDFIEGVVNLRGAVLPVVDQRRRFALPAQDRNDRQRIMVLQIGGMRTGFIVDQVSEVLKIPHGAIERTPHLSEAQARLIRRVANLPAQRRMLLLIDPGDLLEAREIEALEAA</sequence>
<organism evidence="5 6">
    <name type="scientific">Roseomonas nitratireducens</name>
    <dbReference type="NCBI Taxonomy" id="2820810"/>
    <lineage>
        <taxon>Bacteria</taxon>
        <taxon>Pseudomonadati</taxon>
        <taxon>Pseudomonadota</taxon>
        <taxon>Alphaproteobacteria</taxon>
        <taxon>Acetobacterales</taxon>
        <taxon>Roseomonadaceae</taxon>
        <taxon>Roseomonas</taxon>
    </lineage>
</organism>
<feature type="domain" description="CheW-like" evidence="4">
    <location>
        <begin position="182"/>
        <end position="328"/>
    </location>
</feature>
<evidence type="ECO:0000256" key="2">
    <source>
        <dbReference type="ARBA" id="ARBA00021483"/>
    </source>
</evidence>
<dbReference type="InterPro" id="IPR039315">
    <property type="entry name" value="CheW"/>
</dbReference>
<accession>A0ABS4ARE5</accession>
<evidence type="ECO:0000259" key="4">
    <source>
        <dbReference type="PROSITE" id="PS50851"/>
    </source>
</evidence>
<evidence type="ECO:0000313" key="5">
    <source>
        <dbReference type="EMBL" id="MBP0463928.1"/>
    </source>
</evidence>
<comment type="subcellular location">
    <subcellularLocation>
        <location evidence="1">Cytoplasm</location>
    </subcellularLocation>
</comment>
<evidence type="ECO:0000256" key="3">
    <source>
        <dbReference type="ARBA" id="ARBA00022490"/>
    </source>
</evidence>
<reference evidence="5 6" key="1">
    <citation type="submission" date="2021-03" db="EMBL/GenBank/DDBJ databases">
        <authorList>
            <person name="So Y."/>
        </authorList>
    </citation>
    <scope>NUCLEOTIDE SEQUENCE [LARGE SCALE GENOMIC DNA]</scope>
    <source>
        <strain evidence="5 6">PWR1</strain>
    </source>
</reference>
<dbReference type="PANTHER" id="PTHR22617">
    <property type="entry name" value="CHEMOTAXIS SENSOR HISTIDINE KINASE-RELATED"/>
    <property type="match status" value="1"/>
</dbReference>
<dbReference type="PANTHER" id="PTHR22617:SF45">
    <property type="entry name" value="CHEMOTAXIS PROTEIN CHEW"/>
    <property type="match status" value="1"/>
</dbReference>
<dbReference type="Gene3D" id="2.40.50.180">
    <property type="entry name" value="CheA-289, Domain 4"/>
    <property type="match status" value="3"/>
</dbReference>
<protein>
    <recommendedName>
        <fullName evidence="2">Chemotaxis protein CheW</fullName>
    </recommendedName>
</protein>
<dbReference type="Proteomes" id="UP000680815">
    <property type="component" value="Unassembled WGS sequence"/>
</dbReference>
<evidence type="ECO:0000313" key="6">
    <source>
        <dbReference type="Proteomes" id="UP000680815"/>
    </source>
</evidence>